<evidence type="ECO:0000313" key="3">
    <source>
        <dbReference type="EMBL" id="ELY93194.1"/>
    </source>
</evidence>
<protein>
    <recommendedName>
        <fullName evidence="2">Band 7 domain-containing protein</fullName>
    </recommendedName>
</protein>
<keyword evidence="4" id="KW-1185">Reference proteome</keyword>
<dbReference type="Pfam" id="PF01145">
    <property type="entry name" value="Band_7"/>
    <property type="match status" value="1"/>
</dbReference>
<comment type="caution">
    <text evidence="3">The sequence shown here is derived from an EMBL/GenBank/DDBJ whole genome shotgun (WGS) entry which is preliminary data.</text>
</comment>
<name>M0A3M2_9EURY</name>
<evidence type="ECO:0000313" key="4">
    <source>
        <dbReference type="Proteomes" id="UP000011693"/>
    </source>
</evidence>
<gene>
    <name evidence="3" type="ORF">C482_19511</name>
</gene>
<dbReference type="InterPro" id="IPR001107">
    <property type="entry name" value="Band_7"/>
</dbReference>
<proteinExistence type="predicted"/>
<feature type="region of interest" description="Disordered" evidence="1">
    <location>
        <begin position="71"/>
        <end position="97"/>
    </location>
</feature>
<dbReference type="AlphaFoldDB" id="M0A3M2"/>
<dbReference type="EMBL" id="AOIN01000099">
    <property type="protein sequence ID" value="ELY93194.1"/>
    <property type="molecule type" value="Genomic_DNA"/>
</dbReference>
<feature type="domain" description="Band 7" evidence="2">
    <location>
        <begin position="31"/>
        <end position="73"/>
    </location>
</feature>
<dbReference type="STRING" id="1227492.C482_19511"/>
<reference evidence="3 4" key="1">
    <citation type="journal article" date="2014" name="PLoS Genet.">
        <title>Phylogenetically driven sequencing of extremely halophilic archaea reveals strategies for static and dynamic osmo-response.</title>
        <authorList>
            <person name="Becker E.A."/>
            <person name="Seitzer P.M."/>
            <person name="Tritt A."/>
            <person name="Larsen D."/>
            <person name="Krusor M."/>
            <person name="Yao A.I."/>
            <person name="Wu D."/>
            <person name="Madern D."/>
            <person name="Eisen J.A."/>
            <person name="Darling A.E."/>
            <person name="Facciotti M.T."/>
        </authorList>
    </citation>
    <scope>NUCLEOTIDE SEQUENCE [LARGE SCALE GENOMIC DNA]</scope>
    <source>
        <strain evidence="3 4">JCM 10990</strain>
    </source>
</reference>
<evidence type="ECO:0000259" key="2">
    <source>
        <dbReference type="Pfam" id="PF01145"/>
    </source>
</evidence>
<accession>M0A3M2</accession>
<dbReference type="RefSeq" id="WP_006169438.1">
    <property type="nucleotide sequence ID" value="NZ_AOIN01000099.1"/>
</dbReference>
<organism evidence="3 4">
    <name type="scientific">Natrialba chahannaoensis JCM 10990</name>
    <dbReference type="NCBI Taxonomy" id="1227492"/>
    <lineage>
        <taxon>Archaea</taxon>
        <taxon>Methanobacteriati</taxon>
        <taxon>Methanobacteriota</taxon>
        <taxon>Stenosarchaea group</taxon>
        <taxon>Halobacteria</taxon>
        <taxon>Halobacteriales</taxon>
        <taxon>Natrialbaceae</taxon>
        <taxon>Natrialba</taxon>
    </lineage>
</organism>
<sequence length="97" mass="10583">MVSTLFLTVVLLPIVLLGVVWSSAQYVPDGEGRLLVVNGEIRGVLEPGIYFAPPFVSETYPIDFETMQYETPEPHPLPPELRADAEQIAPSETAAAD</sequence>
<dbReference type="OrthoDB" id="170782at2157"/>
<dbReference type="PATRIC" id="fig|1227492.4.peg.3879"/>
<evidence type="ECO:0000256" key="1">
    <source>
        <dbReference type="SAM" id="MobiDB-lite"/>
    </source>
</evidence>
<dbReference type="Proteomes" id="UP000011693">
    <property type="component" value="Unassembled WGS sequence"/>
</dbReference>